<dbReference type="InterPro" id="IPR050744">
    <property type="entry name" value="AI-2_Isomerase_LsrG"/>
</dbReference>
<dbReference type="Gene3D" id="3.30.70.100">
    <property type="match status" value="1"/>
</dbReference>
<accession>A0ABU1TPN6</accession>
<dbReference type="EMBL" id="JAVDVI010000005">
    <property type="protein sequence ID" value="MDR6967403.1"/>
    <property type="molecule type" value="Genomic_DNA"/>
</dbReference>
<dbReference type="Proteomes" id="UP001255185">
    <property type="component" value="Unassembled WGS sequence"/>
</dbReference>
<dbReference type="PANTHER" id="PTHR33336">
    <property type="entry name" value="QUINOL MONOOXYGENASE YGIN-RELATED"/>
    <property type="match status" value="1"/>
</dbReference>
<evidence type="ECO:0000313" key="3">
    <source>
        <dbReference type="Proteomes" id="UP001255185"/>
    </source>
</evidence>
<dbReference type="InterPro" id="IPR007138">
    <property type="entry name" value="ABM_dom"/>
</dbReference>
<name>A0ABU1TPN6_9FLAO</name>
<comment type="caution">
    <text evidence="2">The sequence shown here is derived from an EMBL/GenBank/DDBJ whole genome shotgun (WGS) entry which is preliminary data.</text>
</comment>
<dbReference type="InterPro" id="IPR011008">
    <property type="entry name" value="Dimeric_a/b-barrel"/>
</dbReference>
<dbReference type="SUPFAM" id="SSF54909">
    <property type="entry name" value="Dimeric alpha+beta barrel"/>
    <property type="match status" value="1"/>
</dbReference>
<dbReference type="Pfam" id="PF03992">
    <property type="entry name" value="ABM"/>
    <property type="match status" value="1"/>
</dbReference>
<dbReference type="PROSITE" id="PS51725">
    <property type="entry name" value="ABM"/>
    <property type="match status" value="1"/>
</dbReference>
<feature type="domain" description="ABM" evidence="1">
    <location>
        <begin position="3"/>
        <end position="91"/>
    </location>
</feature>
<keyword evidence="2" id="KW-0503">Monooxygenase</keyword>
<evidence type="ECO:0000313" key="2">
    <source>
        <dbReference type="EMBL" id="MDR6967403.1"/>
    </source>
</evidence>
<reference evidence="2 3" key="1">
    <citation type="submission" date="2023-07" db="EMBL/GenBank/DDBJ databases">
        <title>Sorghum-associated microbial communities from plants grown in Nebraska, USA.</title>
        <authorList>
            <person name="Schachtman D."/>
        </authorList>
    </citation>
    <scope>NUCLEOTIDE SEQUENCE [LARGE SCALE GENOMIC DNA]</scope>
    <source>
        <strain evidence="2 3">3773</strain>
    </source>
</reference>
<proteinExistence type="predicted"/>
<dbReference type="GO" id="GO:0004497">
    <property type="term" value="F:monooxygenase activity"/>
    <property type="evidence" value="ECO:0007669"/>
    <property type="project" value="UniProtKB-KW"/>
</dbReference>
<sequence>MKINITAIIKSKLETLEETKNVLIELAIKSKKETACIQYDLHQDNKKHDLFILHEIWESEEGLALHETQSHFLQFITKAPEFLAEPVLVYKTNKIA</sequence>
<protein>
    <submittedName>
        <fullName evidence="2">Quinol monooxygenase YgiN</fullName>
    </submittedName>
</protein>
<organism evidence="2 3">
    <name type="scientific">Flavobacterium arsenatis</name>
    <dbReference type="NCBI Taxonomy" id="1484332"/>
    <lineage>
        <taxon>Bacteria</taxon>
        <taxon>Pseudomonadati</taxon>
        <taxon>Bacteroidota</taxon>
        <taxon>Flavobacteriia</taxon>
        <taxon>Flavobacteriales</taxon>
        <taxon>Flavobacteriaceae</taxon>
        <taxon>Flavobacterium</taxon>
    </lineage>
</organism>
<dbReference type="PANTHER" id="PTHR33336:SF3">
    <property type="entry name" value="ABM DOMAIN-CONTAINING PROTEIN"/>
    <property type="match status" value="1"/>
</dbReference>
<keyword evidence="2" id="KW-0560">Oxidoreductase</keyword>
<keyword evidence="3" id="KW-1185">Reference proteome</keyword>
<evidence type="ECO:0000259" key="1">
    <source>
        <dbReference type="PROSITE" id="PS51725"/>
    </source>
</evidence>
<dbReference type="RefSeq" id="WP_310025525.1">
    <property type="nucleotide sequence ID" value="NZ_JAVDVI010000005.1"/>
</dbReference>
<gene>
    <name evidence="2" type="ORF">J2X31_001414</name>
</gene>